<evidence type="ECO:0000313" key="1">
    <source>
        <dbReference type="EMBL" id="MCQ4923339.1"/>
    </source>
</evidence>
<proteinExistence type="predicted"/>
<dbReference type="Proteomes" id="UP001524478">
    <property type="component" value="Unassembled WGS sequence"/>
</dbReference>
<dbReference type="RefSeq" id="WP_256311339.1">
    <property type="nucleotide sequence ID" value="NZ_JANGAC010000006.1"/>
</dbReference>
<sequence length="188" mass="22549">MSKSSKKIRLYTSQREIVLDTIREKGIYHVKKEFIIKKYENVANVFLEPYNWFIRNAVNIVPKPEGAEYPIWLFTDLKYVENHEDSQVLEIEVGIENVILFDPFKWNRILNLAYIPKDEKDWIEYNESLEKQGIKNEASIYMTSFYPHLKQKVRKSWDSLFEDNIDLSNPNQAALWELRREWIVSDNI</sequence>
<organism evidence="1 2">
    <name type="scientific">Tissierella carlieri</name>
    <dbReference type="NCBI Taxonomy" id="689904"/>
    <lineage>
        <taxon>Bacteria</taxon>
        <taxon>Bacillati</taxon>
        <taxon>Bacillota</taxon>
        <taxon>Tissierellia</taxon>
        <taxon>Tissierellales</taxon>
        <taxon>Tissierellaceae</taxon>
        <taxon>Tissierella</taxon>
    </lineage>
</organism>
<dbReference type="Pfam" id="PF12952">
    <property type="entry name" value="DUF3841"/>
    <property type="match status" value="1"/>
</dbReference>
<comment type="caution">
    <text evidence="1">The sequence shown here is derived from an EMBL/GenBank/DDBJ whole genome shotgun (WGS) entry which is preliminary data.</text>
</comment>
<dbReference type="EMBL" id="JANGAC010000006">
    <property type="protein sequence ID" value="MCQ4923339.1"/>
    <property type="molecule type" value="Genomic_DNA"/>
</dbReference>
<protein>
    <submittedName>
        <fullName evidence="1">DUF3841 domain-containing protein</fullName>
    </submittedName>
</protein>
<reference evidence="1 2" key="1">
    <citation type="submission" date="2022-06" db="EMBL/GenBank/DDBJ databases">
        <title>Isolation of gut microbiota from human fecal samples.</title>
        <authorList>
            <person name="Pamer E.G."/>
            <person name="Barat B."/>
            <person name="Waligurski E."/>
            <person name="Medina S."/>
            <person name="Paddock L."/>
            <person name="Mostad J."/>
        </authorList>
    </citation>
    <scope>NUCLEOTIDE SEQUENCE [LARGE SCALE GENOMIC DNA]</scope>
    <source>
        <strain evidence="1 2">DFI.7.95</strain>
    </source>
</reference>
<evidence type="ECO:0000313" key="2">
    <source>
        <dbReference type="Proteomes" id="UP001524478"/>
    </source>
</evidence>
<name>A0ABT1SA71_9FIRM</name>
<keyword evidence="2" id="KW-1185">Reference proteome</keyword>
<accession>A0ABT1SA71</accession>
<dbReference type="InterPro" id="IPR024211">
    <property type="entry name" value="DUF3841"/>
</dbReference>
<gene>
    <name evidence="1" type="ORF">NE686_09600</name>
</gene>